<feature type="compositionally biased region" description="Pro residues" evidence="1">
    <location>
        <begin position="480"/>
        <end position="491"/>
    </location>
</feature>
<feature type="compositionally biased region" description="Polar residues" evidence="1">
    <location>
        <begin position="218"/>
        <end position="229"/>
    </location>
</feature>
<evidence type="ECO:0000313" key="2">
    <source>
        <dbReference type="EMBL" id="KAH6607346.1"/>
    </source>
</evidence>
<gene>
    <name evidence="2" type="ORF">Trco_003659</name>
</gene>
<dbReference type="EMBL" id="JAIWOZ010000003">
    <property type="protein sequence ID" value="KAH6607346.1"/>
    <property type="molecule type" value="Genomic_DNA"/>
</dbReference>
<feature type="compositionally biased region" description="Low complexity" evidence="1">
    <location>
        <begin position="318"/>
        <end position="332"/>
    </location>
</feature>
<proteinExistence type="predicted"/>
<protein>
    <submittedName>
        <fullName evidence="2">Uncharacterized protein</fullName>
    </submittedName>
</protein>
<sequence>MEPNLPDPDYMYEREWWWPWPKFELEPEDLFTTLHSRFNTYEVPLQSPYSFYLDVVDCALYCTTLEEFYAQMEERKAQRRAELAEAWEEVSGTLFDIWLSYDDSYAYPETGELTTNLGPDHVHMESRYISLSDFTCMASFDSMIKFFHVIADGERRRAESERRKREARTKEFSEKKKKSERSPLVSDSAVDGTTIEEAAPDHHERTTRTKPEGETVPRGTSISENSPVSGNAGETPRSPSPPSRATPTPAAESLLSQKRKRESDEDDAADPIAPQCKKQRTTSGGGEGDAESLAPGAGAGKPGVPEAASTAAPERPSDLPQSPSPSSQQESQVRQASPIPTAEGLQPQKKRRRISDEDDAADSRAPQCKKQRVTSGDGEEDAESLAPGAGAGKPGAPANGPSDVPGHLSPVSPEGGTADAARNATPPAKRISKRVSKQLAKQPAWQPAEQPAKQPMRQTVRQPPINHQCNPRRNPRRHPPVNPPVNPPINPPINSRRSPPINPPINSRRSPPINPPINSRRSPPINPPINSRRSPPINPPINSRLDAISWGAIGPTAAARGEEG</sequence>
<evidence type="ECO:0000256" key="1">
    <source>
        <dbReference type="SAM" id="MobiDB-lite"/>
    </source>
</evidence>
<dbReference type="AlphaFoldDB" id="A0A9P8QJ53"/>
<feature type="compositionally biased region" description="Basic and acidic residues" evidence="1">
    <location>
        <begin position="199"/>
        <end position="215"/>
    </location>
</feature>
<reference evidence="2" key="1">
    <citation type="submission" date="2021-08" db="EMBL/GenBank/DDBJ databases">
        <title>Chromosome-Level Trichoderma cornu-damae using Hi-C Data.</title>
        <authorList>
            <person name="Kim C.S."/>
        </authorList>
    </citation>
    <scope>NUCLEOTIDE SEQUENCE</scope>
    <source>
        <strain evidence="2">KA19-0412C</strain>
    </source>
</reference>
<keyword evidence="3" id="KW-1185">Reference proteome</keyword>
<name>A0A9P8QJ53_9HYPO</name>
<accession>A0A9P8QJ53</accession>
<feature type="compositionally biased region" description="Low complexity" evidence="1">
    <location>
        <begin position="492"/>
        <end position="544"/>
    </location>
</feature>
<feature type="compositionally biased region" description="Basic and acidic residues" evidence="1">
    <location>
        <begin position="155"/>
        <end position="174"/>
    </location>
</feature>
<dbReference type="OrthoDB" id="4366798at2759"/>
<feature type="region of interest" description="Disordered" evidence="1">
    <location>
        <begin position="155"/>
        <end position="564"/>
    </location>
</feature>
<organism evidence="2 3">
    <name type="scientific">Trichoderma cornu-damae</name>
    <dbReference type="NCBI Taxonomy" id="654480"/>
    <lineage>
        <taxon>Eukaryota</taxon>
        <taxon>Fungi</taxon>
        <taxon>Dikarya</taxon>
        <taxon>Ascomycota</taxon>
        <taxon>Pezizomycotina</taxon>
        <taxon>Sordariomycetes</taxon>
        <taxon>Hypocreomycetidae</taxon>
        <taxon>Hypocreales</taxon>
        <taxon>Hypocreaceae</taxon>
        <taxon>Trichoderma</taxon>
    </lineage>
</organism>
<dbReference type="Proteomes" id="UP000827724">
    <property type="component" value="Unassembled WGS sequence"/>
</dbReference>
<comment type="caution">
    <text evidence="2">The sequence shown here is derived from an EMBL/GenBank/DDBJ whole genome shotgun (WGS) entry which is preliminary data.</text>
</comment>
<evidence type="ECO:0000313" key="3">
    <source>
        <dbReference type="Proteomes" id="UP000827724"/>
    </source>
</evidence>
<feature type="compositionally biased region" description="Polar residues" evidence="1">
    <location>
        <begin position="456"/>
        <end position="469"/>
    </location>
</feature>